<reference evidence="1" key="1">
    <citation type="submission" date="2023-10" db="EMBL/GenBank/DDBJ databases">
        <title>Two new lytic phages for Micrococcus sp. strain 1402.</title>
        <authorList>
            <person name="Petrzik K."/>
        </authorList>
    </citation>
    <scope>NUCLEOTIDE SEQUENCE</scope>
</reference>
<accession>A0AAU6R623</accession>
<sequence length="42" mass="4994">MFRVWHFERRGIVRSDLISGQDAIMDQVKWPSPRAFIIYEAA</sequence>
<organism evidence="1">
    <name type="scientific">Micrococcus phage Kurnik</name>
    <dbReference type="NCBI Taxonomy" id="3092208"/>
    <lineage>
        <taxon>Viruses</taxon>
        <taxon>Duplodnaviria</taxon>
        <taxon>Heunggongvirae</taxon>
        <taxon>Uroviricota</taxon>
        <taxon>Caudoviricetes</taxon>
    </lineage>
</organism>
<dbReference type="EMBL" id="OR756649">
    <property type="protein sequence ID" value="WZE63438.1"/>
    <property type="molecule type" value="Genomic_DNA"/>
</dbReference>
<proteinExistence type="predicted"/>
<protein>
    <submittedName>
        <fullName evidence="1">Uncharacterized protein</fullName>
    </submittedName>
</protein>
<name>A0AAU6R623_9CAUD</name>
<evidence type="ECO:0000313" key="1">
    <source>
        <dbReference type="EMBL" id="WZE63438.1"/>
    </source>
</evidence>